<keyword evidence="3" id="KW-1185">Reference proteome</keyword>
<evidence type="ECO:0008006" key="4">
    <source>
        <dbReference type="Google" id="ProtNLM"/>
    </source>
</evidence>
<dbReference type="PANTHER" id="PTHR12558">
    <property type="entry name" value="CELL DIVISION CYCLE 16,23,27"/>
    <property type="match status" value="1"/>
</dbReference>
<dbReference type="Pfam" id="PF14559">
    <property type="entry name" value="TPR_19"/>
    <property type="match status" value="1"/>
</dbReference>
<dbReference type="KEGG" id="gms:SOIL9_83360"/>
<protein>
    <recommendedName>
        <fullName evidence="4">Tetratricopeptide repeat protein</fullName>
    </recommendedName>
</protein>
<gene>
    <name evidence="2" type="ORF">SOIL9_83360</name>
</gene>
<dbReference type="InterPro" id="IPR011990">
    <property type="entry name" value="TPR-like_helical_dom_sf"/>
</dbReference>
<dbReference type="InterPro" id="IPR019734">
    <property type="entry name" value="TPR_rpt"/>
</dbReference>
<name>A0A6P2DGE5_9BACT</name>
<dbReference type="PROSITE" id="PS50005">
    <property type="entry name" value="TPR"/>
    <property type="match status" value="1"/>
</dbReference>
<evidence type="ECO:0000313" key="2">
    <source>
        <dbReference type="EMBL" id="VTR99983.1"/>
    </source>
</evidence>
<dbReference type="RefSeq" id="WP_162672037.1">
    <property type="nucleotide sequence ID" value="NZ_LR593886.1"/>
</dbReference>
<dbReference type="PANTHER" id="PTHR12558:SF13">
    <property type="entry name" value="CELL DIVISION CYCLE PROTEIN 27 HOMOLOG"/>
    <property type="match status" value="1"/>
</dbReference>
<proteinExistence type="predicted"/>
<sequence length="1469" mass="162312">MRRTLYWKRLLIVCTVFLVLSGAVFAVHRVQIKSQVSVYREAAERAEADIGSDSVKRGEVIALYAKYLKFRPTDESAYQKYAALLFEQGKAEAEPAQTERVVTGVEGFLRAFPAHATERRQLAELYVKNGKFMSARQHLEMLFAGSGGYKSDIEVLELAATCEQGLGDLTKAIEYLNAAIKTGTAPVRVYKRALELNFANTSDPQRNANIAGLLEVLLRSPRFENDVAARVAVAQFQRFLGELQNARTNITFALKAPGGADNPDALLAAAELAMAEIKTIQDAPGKLQEAEGYLRRAHERDPKNLAAGMLLADVLTRQDKKAEGIELLRATAKLFPKVDPDFAMLVDRLIDLGEQTDSAVLVDKLAAEPSHKVLVPYYRGRLALIKQDWRAAQPLLEEAAPKVASVRAFHKKVMVGLATCYANVQNPDKQLEYCQKALRDDPNYVFAIIGEAEALSKMGKIEEALRRYRTLVNAFQLVDYRPELVRLELLDVLGQPVEVEVRNWSRFQESLGPVEGRAVEVYVLEADSLVARNQPAEAVKLLRGWLDANPKHAKAASVFVALARVKDGGGAESARSVLDEAESKFGDAVDFRLARAGLLAARPKVPAPEEFEALGASAAKFQPGEQFRLWYGLGQTAGRVADLQKPAEAQGLRAVAIKCLRAAADLKPKDLTCHAALLDHGIAGGNMDVVTRALRDIAEVEGKDGPVGALGHIAIKLPEVSKMADSPLRTAAVRELRDLARRVRDLRPGWGRVFVALAELDVIEGLNDAALTNYTEAIKKGERQEFVIRRAVDLYRTKKQDDDAVGMLNKLSTEIRLPDDLERYRSIRNLLLAQELPKNSRPTVDRIAPADSKDYRLQLLRGSLLATIREDAEALVAFRRAVELNDQLPETWGGLVSQLIRADKLDDAKRAVVQAEKALTNAPTPPTTEGKAELKIGLGSLHEVVGDLKPALAYYNAAVEIAPRDLNPTRQRIQFFQRTGQMERAEELLHQAKEATTPDVARWARRHLAMTMISRPDAYTLREKALDLIERNLAVAADDPEDVKARAVIWTLDPVTREKGVEVLRGYGDRGDLAPEEFYLLGRLAFDQGRDKFVQAEKYFRLAARLRPGVTPEHLAAHVRVYLALNRVDLAEAALERLRGNYSNSWEAARETARVLYRKSKDRAILEPDEAKRLLEQARGAIQKFPGWDTGASATLRSGPLFEELGMIADAESLYKKYLAESSAPGAHQALAILYVRQKQPERAIDLAFAHEPKAPVALTARLLTGAVRAKRPDATTETKVEKWLDGALAKAAGNLELEASLIGAKAELFDARGEYANAIKEYERAVATFARVAGPKGSNDMVVNNLCMLLALYQPARANDAVKMMTDLIAIRGPVPSFLDTRAVAYLVSSRPEGAIKDLEMALVQFDRPTYHFHLAWAYDLNELEANRALAVGELKKAQGTGLTADALHPIELDKYRALLAKYKFPVE</sequence>
<organism evidence="2 3">
    <name type="scientific">Gemmata massiliana</name>
    <dbReference type="NCBI Taxonomy" id="1210884"/>
    <lineage>
        <taxon>Bacteria</taxon>
        <taxon>Pseudomonadati</taxon>
        <taxon>Planctomycetota</taxon>
        <taxon>Planctomycetia</taxon>
        <taxon>Gemmatales</taxon>
        <taxon>Gemmataceae</taxon>
        <taxon>Gemmata</taxon>
    </lineage>
</organism>
<dbReference type="Proteomes" id="UP000464178">
    <property type="component" value="Chromosome"/>
</dbReference>
<dbReference type="SMART" id="SM00028">
    <property type="entry name" value="TPR"/>
    <property type="match status" value="9"/>
</dbReference>
<feature type="repeat" description="TPR" evidence="1">
    <location>
        <begin position="932"/>
        <end position="965"/>
    </location>
</feature>
<dbReference type="SUPFAM" id="SSF48452">
    <property type="entry name" value="TPR-like"/>
    <property type="match status" value="7"/>
</dbReference>
<dbReference type="EMBL" id="LR593886">
    <property type="protein sequence ID" value="VTR99983.1"/>
    <property type="molecule type" value="Genomic_DNA"/>
</dbReference>
<dbReference type="Gene3D" id="1.25.40.10">
    <property type="entry name" value="Tetratricopeptide repeat domain"/>
    <property type="match status" value="6"/>
</dbReference>
<evidence type="ECO:0000313" key="3">
    <source>
        <dbReference type="Proteomes" id="UP000464178"/>
    </source>
</evidence>
<evidence type="ECO:0000256" key="1">
    <source>
        <dbReference type="PROSITE-ProRule" id="PRU00339"/>
    </source>
</evidence>
<accession>A0A6P2DGE5</accession>
<reference evidence="2 3" key="1">
    <citation type="submission" date="2019-05" db="EMBL/GenBank/DDBJ databases">
        <authorList>
            <consortium name="Science for Life Laboratories"/>
        </authorList>
    </citation>
    <scope>NUCLEOTIDE SEQUENCE [LARGE SCALE GENOMIC DNA]</scope>
    <source>
        <strain evidence="2">Soil9</strain>
    </source>
</reference>
<keyword evidence="1" id="KW-0802">TPR repeat</keyword>